<reference evidence="1" key="1">
    <citation type="submission" date="2020-01" db="EMBL/GenBank/DDBJ databases">
        <title>Genome sequence of Kobresia littledalei, the first chromosome-level genome in the family Cyperaceae.</title>
        <authorList>
            <person name="Qu G."/>
        </authorList>
    </citation>
    <scope>NUCLEOTIDE SEQUENCE</scope>
    <source>
        <strain evidence="1">C.B.Clarke</strain>
        <tissue evidence="1">Leaf</tissue>
    </source>
</reference>
<evidence type="ECO:0000313" key="1">
    <source>
        <dbReference type="EMBL" id="KAF3339245.1"/>
    </source>
</evidence>
<dbReference type="OrthoDB" id="786112at2759"/>
<dbReference type="Proteomes" id="UP000623129">
    <property type="component" value="Unassembled WGS sequence"/>
</dbReference>
<comment type="caution">
    <text evidence="1">The sequence shown here is derived from an EMBL/GenBank/DDBJ whole genome shotgun (WGS) entry which is preliminary data.</text>
</comment>
<evidence type="ECO:0000313" key="2">
    <source>
        <dbReference type="Proteomes" id="UP000623129"/>
    </source>
</evidence>
<proteinExistence type="predicted"/>
<gene>
    <name evidence="1" type="ORF">FCM35_KLT16716</name>
</gene>
<sequence>MYRLDDRVPVKKSELLTYWPICFLDARITELETAAYPALDELTSKYSLDKS</sequence>
<dbReference type="EMBL" id="SWLB01000004">
    <property type="protein sequence ID" value="KAF3339245.1"/>
    <property type="molecule type" value="Genomic_DNA"/>
</dbReference>
<dbReference type="AlphaFoldDB" id="A0A833QZI0"/>
<protein>
    <submittedName>
        <fullName evidence="1">Uncharacterized protein</fullName>
    </submittedName>
</protein>
<keyword evidence="2" id="KW-1185">Reference proteome</keyword>
<organism evidence="1 2">
    <name type="scientific">Carex littledalei</name>
    <dbReference type="NCBI Taxonomy" id="544730"/>
    <lineage>
        <taxon>Eukaryota</taxon>
        <taxon>Viridiplantae</taxon>
        <taxon>Streptophyta</taxon>
        <taxon>Embryophyta</taxon>
        <taxon>Tracheophyta</taxon>
        <taxon>Spermatophyta</taxon>
        <taxon>Magnoliopsida</taxon>
        <taxon>Liliopsida</taxon>
        <taxon>Poales</taxon>
        <taxon>Cyperaceae</taxon>
        <taxon>Cyperoideae</taxon>
        <taxon>Cariceae</taxon>
        <taxon>Carex</taxon>
        <taxon>Carex subgen. Euthyceras</taxon>
    </lineage>
</organism>
<name>A0A833QZI0_9POAL</name>
<accession>A0A833QZI0</accession>